<protein>
    <submittedName>
        <fullName evidence="1">Uncharacterized protein</fullName>
    </submittedName>
</protein>
<evidence type="ECO:0000313" key="2">
    <source>
        <dbReference type="Proteomes" id="UP000747542"/>
    </source>
</evidence>
<dbReference type="AlphaFoldDB" id="A0A8J5JQ91"/>
<dbReference type="Proteomes" id="UP000747542">
    <property type="component" value="Unassembled WGS sequence"/>
</dbReference>
<accession>A0A8J5JQ91</accession>
<sequence>MREKGKTEKIWTDEVREVPDVREMGFRKSEKCYYRLAEVQCLSPPTKASAVTWNKLIVPCEKVWLVFPSGTSSVDQVSVLTAWQPLRLFNKVGLPKVLSVIKKDTKHVTKSQVVVAALAAFCLVAGSAEPEAEPGYGGYRGHGSYTRHGSYVPYTGGYHGGSNKHYIGKRSAEALADPEPGYKHAGHGHYLEFGRSGSYTGGYRGRYRGAYH</sequence>
<keyword evidence="2" id="KW-1185">Reference proteome</keyword>
<dbReference type="EMBL" id="JAHLQT010028013">
    <property type="protein sequence ID" value="KAG7162090.1"/>
    <property type="molecule type" value="Genomic_DNA"/>
</dbReference>
<proteinExistence type="predicted"/>
<name>A0A8J5JQ91_HOMAM</name>
<organism evidence="1 2">
    <name type="scientific">Homarus americanus</name>
    <name type="common">American lobster</name>
    <dbReference type="NCBI Taxonomy" id="6706"/>
    <lineage>
        <taxon>Eukaryota</taxon>
        <taxon>Metazoa</taxon>
        <taxon>Ecdysozoa</taxon>
        <taxon>Arthropoda</taxon>
        <taxon>Crustacea</taxon>
        <taxon>Multicrustacea</taxon>
        <taxon>Malacostraca</taxon>
        <taxon>Eumalacostraca</taxon>
        <taxon>Eucarida</taxon>
        <taxon>Decapoda</taxon>
        <taxon>Pleocyemata</taxon>
        <taxon>Astacidea</taxon>
        <taxon>Nephropoidea</taxon>
        <taxon>Nephropidae</taxon>
        <taxon>Homarus</taxon>
    </lineage>
</organism>
<gene>
    <name evidence="1" type="ORF">Hamer_G010745</name>
</gene>
<comment type="caution">
    <text evidence="1">The sequence shown here is derived from an EMBL/GenBank/DDBJ whole genome shotgun (WGS) entry which is preliminary data.</text>
</comment>
<evidence type="ECO:0000313" key="1">
    <source>
        <dbReference type="EMBL" id="KAG7162090.1"/>
    </source>
</evidence>
<reference evidence="1" key="1">
    <citation type="journal article" date="2021" name="Sci. Adv.">
        <title>The American lobster genome reveals insights on longevity, neural, and immune adaptations.</title>
        <authorList>
            <person name="Polinski J.M."/>
            <person name="Zimin A.V."/>
            <person name="Clark K.F."/>
            <person name="Kohn A.B."/>
            <person name="Sadowski N."/>
            <person name="Timp W."/>
            <person name="Ptitsyn A."/>
            <person name="Khanna P."/>
            <person name="Romanova D.Y."/>
            <person name="Williams P."/>
            <person name="Greenwood S.J."/>
            <person name="Moroz L.L."/>
            <person name="Walt D.R."/>
            <person name="Bodnar A.G."/>
        </authorList>
    </citation>
    <scope>NUCLEOTIDE SEQUENCE</scope>
    <source>
        <strain evidence="1">GMGI-L3</strain>
    </source>
</reference>